<evidence type="ECO:0000256" key="4">
    <source>
        <dbReference type="ARBA" id="ARBA00022679"/>
    </source>
</evidence>
<dbReference type="GO" id="GO:0006633">
    <property type="term" value="P:fatty acid biosynthetic process"/>
    <property type="evidence" value="ECO:0007669"/>
    <property type="project" value="UniProtKB-UniRule"/>
</dbReference>
<organism evidence="12 13">
    <name type="scientific">Actinocrispum wychmicini</name>
    <dbReference type="NCBI Taxonomy" id="1213861"/>
    <lineage>
        <taxon>Bacteria</taxon>
        <taxon>Bacillati</taxon>
        <taxon>Actinomycetota</taxon>
        <taxon>Actinomycetes</taxon>
        <taxon>Pseudonocardiales</taxon>
        <taxon>Pseudonocardiaceae</taxon>
        <taxon>Actinocrispum</taxon>
    </lineage>
</organism>
<dbReference type="Pfam" id="PF08541">
    <property type="entry name" value="ACP_syn_III_C"/>
    <property type="match status" value="1"/>
</dbReference>
<dbReference type="PANTHER" id="PTHR34069:SF2">
    <property type="entry name" value="BETA-KETOACYL-[ACYL-CARRIER-PROTEIN] SYNTHASE III"/>
    <property type="match status" value="1"/>
</dbReference>
<evidence type="ECO:0000313" key="13">
    <source>
        <dbReference type="Proteomes" id="UP000295680"/>
    </source>
</evidence>
<evidence type="ECO:0000256" key="8">
    <source>
        <dbReference type="ARBA" id="ARBA00023315"/>
    </source>
</evidence>
<dbReference type="EMBL" id="SLWS01000003">
    <property type="protein sequence ID" value="TCO60643.1"/>
    <property type="molecule type" value="Genomic_DNA"/>
</dbReference>
<keyword evidence="7 9" id="KW-0275">Fatty acid biosynthesis</keyword>
<dbReference type="GO" id="GO:0044550">
    <property type="term" value="P:secondary metabolite biosynthetic process"/>
    <property type="evidence" value="ECO:0007669"/>
    <property type="project" value="TreeGrafter"/>
</dbReference>
<comment type="pathway">
    <text evidence="9">Lipid metabolism; fatty acid biosynthesis.</text>
</comment>
<evidence type="ECO:0000256" key="2">
    <source>
        <dbReference type="ARBA" id="ARBA00022490"/>
    </source>
</evidence>
<dbReference type="GO" id="GO:0004315">
    <property type="term" value="F:3-oxoacyl-[acyl-carrier-protein] synthase activity"/>
    <property type="evidence" value="ECO:0007669"/>
    <property type="project" value="InterPro"/>
</dbReference>
<evidence type="ECO:0000256" key="3">
    <source>
        <dbReference type="ARBA" id="ARBA00022516"/>
    </source>
</evidence>
<evidence type="ECO:0000256" key="6">
    <source>
        <dbReference type="ARBA" id="ARBA00023098"/>
    </source>
</evidence>
<dbReference type="HAMAP" id="MF_01815">
    <property type="entry name" value="FabH"/>
    <property type="match status" value="1"/>
</dbReference>
<sequence>MADHIVMHCMIDRVSVLCGVGGYVPSSVVTNADLAGRFDTSDEWIRSRTGIRQRHVVRTGESTGDLAVQAGAAALKNAGVDSVDLVVLATTTPDHPCPATAPAVARGLGLDHVAAFDLGAVCTGFVYGLAAVAGFIAAGLAERVLLIGADTFSTILDPADRGAAAVFGDGAGAVVLRRGDAGELGALLAFDLGSDGDFVDLITVRAGGSKHPLTAGQVPDDHWFSMQGKAVYRHAVRRMAASAQDVLRQVGWRAQDVDWFVGHQANQRILHAVGDQVGIAPERVFVNIDQVGNTVAASIPLALTDATGVLRPGDKVLLTAFGGGITWGSAALIWPALPD</sequence>
<dbReference type="SUPFAM" id="SSF53901">
    <property type="entry name" value="Thiolase-like"/>
    <property type="match status" value="1"/>
</dbReference>
<feature type="active site" evidence="9">
    <location>
        <position position="122"/>
    </location>
</feature>
<comment type="caution">
    <text evidence="12">The sequence shown here is derived from an EMBL/GenBank/DDBJ whole genome shotgun (WGS) entry which is preliminary data.</text>
</comment>
<dbReference type="InterPro" id="IPR013751">
    <property type="entry name" value="ACP_syn_III_N"/>
</dbReference>
<feature type="active site" evidence="9">
    <location>
        <position position="293"/>
    </location>
</feature>
<dbReference type="InterPro" id="IPR004655">
    <property type="entry name" value="FabH"/>
</dbReference>
<keyword evidence="6 9" id="KW-0443">Lipid metabolism</keyword>
<gene>
    <name evidence="9" type="primary">fabH</name>
    <name evidence="12" type="ORF">EV192_103218</name>
</gene>
<keyword evidence="9" id="KW-0511">Multifunctional enzyme</keyword>
<name>A0A4R2JKT0_9PSEU</name>
<keyword evidence="5 9" id="KW-0276">Fatty acid metabolism</keyword>
<dbReference type="Gene3D" id="3.40.47.10">
    <property type="match status" value="1"/>
</dbReference>
<evidence type="ECO:0000259" key="10">
    <source>
        <dbReference type="Pfam" id="PF08541"/>
    </source>
</evidence>
<accession>A0A4R2JKT0</accession>
<comment type="function">
    <text evidence="9">Catalyzes the condensation reaction of fatty acid synthesis by the addition to an acyl acceptor of two carbons from malonyl-ACP. Catalyzes the first condensation reaction which initiates fatty acid synthesis and may therefore play a role in governing the total rate of fatty acid production. Possesses both acetoacetyl-ACP synthase and acetyl transacylase activities. Its substrate specificity determines the biosynthesis of branched-chain and/or straight-chain of fatty acids.</text>
</comment>
<evidence type="ECO:0000256" key="9">
    <source>
        <dbReference type="HAMAP-Rule" id="MF_01815"/>
    </source>
</evidence>
<keyword evidence="3 9" id="KW-0444">Lipid biosynthesis</keyword>
<evidence type="ECO:0000256" key="5">
    <source>
        <dbReference type="ARBA" id="ARBA00022832"/>
    </source>
</evidence>
<evidence type="ECO:0000256" key="7">
    <source>
        <dbReference type="ARBA" id="ARBA00023160"/>
    </source>
</evidence>
<dbReference type="NCBIfam" id="TIGR00747">
    <property type="entry name" value="fabH"/>
    <property type="match status" value="1"/>
</dbReference>
<feature type="active site" evidence="9">
    <location>
        <position position="263"/>
    </location>
</feature>
<proteinExistence type="inferred from homology"/>
<dbReference type="NCBIfam" id="NF006829">
    <property type="entry name" value="PRK09352.1"/>
    <property type="match status" value="1"/>
</dbReference>
<dbReference type="UniPathway" id="UPA00094"/>
<keyword evidence="2 9" id="KW-0963">Cytoplasm</keyword>
<dbReference type="PANTHER" id="PTHR34069">
    <property type="entry name" value="3-OXOACYL-[ACYL-CARRIER-PROTEIN] SYNTHASE 3"/>
    <property type="match status" value="1"/>
</dbReference>
<evidence type="ECO:0000259" key="11">
    <source>
        <dbReference type="Pfam" id="PF08545"/>
    </source>
</evidence>
<comment type="subcellular location">
    <subcellularLocation>
        <location evidence="9">Cytoplasm</location>
    </subcellularLocation>
</comment>
<feature type="region of interest" description="ACP-binding" evidence="9">
    <location>
        <begin position="264"/>
        <end position="268"/>
    </location>
</feature>
<protein>
    <recommendedName>
        <fullName evidence="9">Beta-ketoacyl-[acyl-carrier-protein] synthase III</fullName>
        <shortName evidence="9">Beta-ketoacyl-ACP synthase III</shortName>
        <shortName evidence="9">KAS III</shortName>
        <ecNumber evidence="9">2.3.1.180</ecNumber>
    </recommendedName>
    <alternativeName>
        <fullName evidence="9">3-oxoacyl-[acyl-carrier-protein] synthase 3</fullName>
    </alternativeName>
    <alternativeName>
        <fullName evidence="9">3-oxoacyl-[acyl-carrier-protein] synthase III</fullName>
    </alternativeName>
</protein>
<comment type="catalytic activity">
    <reaction evidence="9">
        <text>malonyl-[ACP] + acetyl-CoA + H(+) = 3-oxobutanoyl-[ACP] + CO2 + CoA</text>
        <dbReference type="Rhea" id="RHEA:12080"/>
        <dbReference type="Rhea" id="RHEA-COMP:9623"/>
        <dbReference type="Rhea" id="RHEA-COMP:9625"/>
        <dbReference type="ChEBI" id="CHEBI:15378"/>
        <dbReference type="ChEBI" id="CHEBI:16526"/>
        <dbReference type="ChEBI" id="CHEBI:57287"/>
        <dbReference type="ChEBI" id="CHEBI:57288"/>
        <dbReference type="ChEBI" id="CHEBI:78449"/>
        <dbReference type="ChEBI" id="CHEBI:78450"/>
        <dbReference type="EC" id="2.3.1.180"/>
    </reaction>
</comment>
<dbReference type="EC" id="2.3.1.180" evidence="9"/>
<comment type="similarity">
    <text evidence="1 9">Belongs to the thiolase-like superfamily. FabH family.</text>
</comment>
<dbReference type="CDD" id="cd00830">
    <property type="entry name" value="KAS_III"/>
    <property type="match status" value="1"/>
</dbReference>
<reference evidence="12 13" key="1">
    <citation type="submission" date="2019-03" db="EMBL/GenBank/DDBJ databases">
        <title>Genomic Encyclopedia of Type Strains, Phase IV (KMG-IV): sequencing the most valuable type-strain genomes for metagenomic binning, comparative biology and taxonomic classification.</title>
        <authorList>
            <person name="Goeker M."/>
        </authorList>
    </citation>
    <scope>NUCLEOTIDE SEQUENCE [LARGE SCALE GENOMIC DNA]</scope>
    <source>
        <strain evidence="12 13">DSM 45934</strain>
    </source>
</reference>
<dbReference type="GO" id="GO:0033818">
    <property type="term" value="F:beta-ketoacyl-acyl-carrier-protein synthase III activity"/>
    <property type="evidence" value="ECO:0007669"/>
    <property type="project" value="UniProtKB-UniRule"/>
</dbReference>
<keyword evidence="8 9" id="KW-0012">Acyltransferase</keyword>
<dbReference type="GO" id="GO:0005737">
    <property type="term" value="C:cytoplasm"/>
    <property type="evidence" value="ECO:0007669"/>
    <property type="project" value="UniProtKB-SubCell"/>
</dbReference>
<comment type="subunit">
    <text evidence="9">Homodimer.</text>
</comment>
<keyword evidence="4 9" id="KW-0808">Transferase</keyword>
<evidence type="ECO:0000313" key="12">
    <source>
        <dbReference type="EMBL" id="TCO60643.1"/>
    </source>
</evidence>
<dbReference type="InterPro" id="IPR013747">
    <property type="entry name" value="ACP_syn_III_C"/>
</dbReference>
<dbReference type="InterPro" id="IPR016039">
    <property type="entry name" value="Thiolase-like"/>
</dbReference>
<comment type="domain">
    <text evidence="9">The last Arg residue of the ACP-binding site is essential for the weak association between ACP/AcpP and FabH.</text>
</comment>
<evidence type="ECO:0000256" key="1">
    <source>
        <dbReference type="ARBA" id="ARBA00008642"/>
    </source>
</evidence>
<feature type="domain" description="Beta-ketoacyl-[acyl-carrier-protein] synthase III N-terminal" evidence="11">
    <location>
        <begin position="116"/>
        <end position="196"/>
    </location>
</feature>
<keyword evidence="13" id="KW-1185">Reference proteome</keyword>
<dbReference type="AlphaFoldDB" id="A0A4R2JKT0"/>
<dbReference type="Pfam" id="PF08545">
    <property type="entry name" value="ACP_syn_III"/>
    <property type="match status" value="1"/>
</dbReference>
<feature type="domain" description="Beta-ketoacyl-[acyl-carrier-protein] synthase III C-terminal" evidence="10">
    <location>
        <begin position="247"/>
        <end position="334"/>
    </location>
</feature>
<dbReference type="Proteomes" id="UP000295680">
    <property type="component" value="Unassembled WGS sequence"/>
</dbReference>